<dbReference type="AlphaFoldDB" id="A0A5N6YE45"/>
<reference evidence="1" key="1">
    <citation type="submission" date="2019-04" db="EMBL/GenBank/DDBJ databases">
        <title>Friends and foes A comparative genomics study of 23 Aspergillus species from section Flavi.</title>
        <authorList>
            <consortium name="DOE Joint Genome Institute"/>
            <person name="Kjaerbolling I."/>
            <person name="Vesth T."/>
            <person name="Frisvad J.C."/>
            <person name="Nybo J.L."/>
            <person name="Theobald S."/>
            <person name="Kildgaard S."/>
            <person name="Isbrandt T."/>
            <person name="Kuo A."/>
            <person name="Sato A."/>
            <person name="Lyhne E.K."/>
            <person name="Kogle M.E."/>
            <person name="Wiebenga A."/>
            <person name="Kun R.S."/>
            <person name="Lubbers R.J."/>
            <person name="Makela M.R."/>
            <person name="Barry K."/>
            <person name="Chovatia M."/>
            <person name="Clum A."/>
            <person name="Daum C."/>
            <person name="Haridas S."/>
            <person name="He G."/>
            <person name="LaButti K."/>
            <person name="Lipzen A."/>
            <person name="Mondo S."/>
            <person name="Riley R."/>
            <person name="Salamov A."/>
            <person name="Simmons B.A."/>
            <person name="Magnuson J.K."/>
            <person name="Henrissat B."/>
            <person name="Mortensen U.H."/>
            <person name="Larsen T.O."/>
            <person name="Devries R.P."/>
            <person name="Grigoriev I.V."/>
            <person name="Machida M."/>
            <person name="Baker S.E."/>
            <person name="Andersen M.R."/>
        </authorList>
    </citation>
    <scope>NUCLEOTIDE SEQUENCE</scope>
    <source>
        <strain evidence="1">CBS 117612</strain>
    </source>
</reference>
<proteinExistence type="predicted"/>
<evidence type="ECO:0000313" key="1">
    <source>
        <dbReference type="EMBL" id="KAE8341880.1"/>
    </source>
</evidence>
<name>A0A5N6YE45_9EURO</name>
<organism evidence="1">
    <name type="scientific">Aspergillus arachidicola</name>
    <dbReference type="NCBI Taxonomy" id="656916"/>
    <lineage>
        <taxon>Eukaryota</taxon>
        <taxon>Fungi</taxon>
        <taxon>Dikarya</taxon>
        <taxon>Ascomycota</taxon>
        <taxon>Pezizomycotina</taxon>
        <taxon>Eurotiomycetes</taxon>
        <taxon>Eurotiomycetidae</taxon>
        <taxon>Eurotiales</taxon>
        <taxon>Aspergillaceae</taxon>
        <taxon>Aspergillus</taxon>
        <taxon>Aspergillus subgen. Circumdati</taxon>
    </lineage>
</organism>
<protein>
    <submittedName>
        <fullName evidence="1">Uncharacterized protein</fullName>
    </submittedName>
</protein>
<sequence length="114" mass="12656">MRLSARLTSFLPSKAFHLGIVKEMPQGCSDADVRMSRLPNPWPIDYLFSPRSQSNKKYRVAPTSAASRKGTTTLFHQPYHGYVLSGGSPPAKHSWPSMGCKTILPLESPNQKAR</sequence>
<dbReference type="Proteomes" id="UP000325558">
    <property type="component" value="Unassembled WGS sequence"/>
</dbReference>
<gene>
    <name evidence="1" type="ORF">BDV24DRAFT_131547</name>
</gene>
<dbReference type="EMBL" id="ML737138">
    <property type="protein sequence ID" value="KAE8341880.1"/>
    <property type="molecule type" value="Genomic_DNA"/>
</dbReference>
<accession>A0A5N6YE45</accession>